<name>A0A502KYA1_9GAMM</name>
<gene>
    <name evidence="2" type="ORF">EPA86_11125</name>
</gene>
<sequence length="93" mass="10219">MIEQQTSNTIALLSQLASEASLQEDFLKESAIAQTNIDEALKALINNEDVLALSKALKVDTLIKCEIVRSPDEDDDEEQEQPDSTEEKNLATG</sequence>
<dbReference type="RefSeq" id="WP_140603576.1">
    <property type="nucleotide sequence ID" value="NZ_SAWY01000021.1"/>
</dbReference>
<accession>A0A502KYA1</accession>
<comment type="caution">
    <text evidence="2">The sequence shown here is derived from an EMBL/GenBank/DDBJ whole genome shotgun (WGS) entry which is preliminary data.</text>
</comment>
<evidence type="ECO:0000313" key="3">
    <source>
        <dbReference type="Proteomes" id="UP000315303"/>
    </source>
</evidence>
<organism evidence="2 3">
    <name type="scientific">Litorilituus lipolyticus</name>
    <dbReference type="NCBI Taxonomy" id="2491017"/>
    <lineage>
        <taxon>Bacteria</taxon>
        <taxon>Pseudomonadati</taxon>
        <taxon>Pseudomonadota</taxon>
        <taxon>Gammaproteobacteria</taxon>
        <taxon>Alteromonadales</taxon>
        <taxon>Colwelliaceae</taxon>
        <taxon>Litorilituus</taxon>
    </lineage>
</organism>
<dbReference type="EMBL" id="SAWY01000021">
    <property type="protein sequence ID" value="TPH14643.1"/>
    <property type="molecule type" value="Genomic_DNA"/>
</dbReference>
<evidence type="ECO:0000313" key="2">
    <source>
        <dbReference type="EMBL" id="TPH14643.1"/>
    </source>
</evidence>
<evidence type="ECO:0000256" key="1">
    <source>
        <dbReference type="SAM" id="MobiDB-lite"/>
    </source>
</evidence>
<reference evidence="2 3" key="1">
    <citation type="submission" date="2019-01" db="EMBL/GenBank/DDBJ databases">
        <title>Litorilituus lipolytica sp. nov., isolated from intertidal sand of the Yellow Sea in China.</title>
        <authorList>
            <person name="Liu A."/>
        </authorList>
    </citation>
    <scope>NUCLEOTIDE SEQUENCE [LARGE SCALE GENOMIC DNA]</scope>
    <source>
        <strain evidence="2 3">RZ04</strain>
    </source>
</reference>
<dbReference type="Proteomes" id="UP000315303">
    <property type="component" value="Unassembled WGS sequence"/>
</dbReference>
<keyword evidence="3" id="KW-1185">Reference proteome</keyword>
<feature type="region of interest" description="Disordered" evidence="1">
    <location>
        <begin position="70"/>
        <end position="93"/>
    </location>
</feature>
<protein>
    <submittedName>
        <fullName evidence="2">Uncharacterized protein</fullName>
    </submittedName>
</protein>
<proteinExistence type="predicted"/>
<dbReference type="AlphaFoldDB" id="A0A502KYA1"/>
<feature type="compositionally biased region" description="Acidic residues" evidence="1">
    <location>
        <begin position="72"/>
        <end position="84"/>
    </location>
</feature>